<evidence type="ECO:0000256" key="6">
    <source>
        <dbReference type="ARBA" id="ARBA00047561"/>
    </source>
</evidence>
<name>C9MYY2_9FUSO</name>
<dbReference type="HOGENOM" id="CLU_011276_8_3_0"/>
<keyword evidence="5" id="KW-0627">Porphyrin biosynthesis</keyword>
<dbReference type="Proteomes" id="UP000006233">
    <property type="component" value="Unassembled WGS sequence"/>
</dbReference>
<comment type="pathway">
    <text evidence="1">Porphyrin-containing compound metabolism; siroheme biosynthesis; sirohydrochlorin from precorrin-2: step 1/1.</text>
</comment>
<proteinExistence type="predicted"/>
<comment type="caution">
    <text evidence="7">The sequence shown here is derived from an EMBL/GenBank/DDBJ whole genome shotgun (WGS) entry which is preliminary data.</text>
</comment>
<gene>
    <name evidence="7" type="ORF">GCWU000323_01775</name>
</gene>
<dbReference type="NCBIfam" id="TIGR01470">
    <property type="entry name" value="cysG_Nterm"/>
    <property type="match status" value="1"/>
</dbReference>
<evidence type="ECO:0000256" key="3">
    <source>
        <dbReference type="ARBA" id="ARBA00023002"/>
    </source>
</evidence>
<sequence length="171" mass="19332">MVFYCQKIKSERSIKMWFPLFINLENKKILVIGGGKVATKKIEKILEYGADITVVTENVVEEKLLQLENVKIENNQKIENDKAKIEKLVKGYFLVIAATNNEELNENIANVCDSNGMLINNVSSKIKMNAMFGGIVKNSEFQIAISTSGKNCKRSRAMKSEIQKVLDKIEK</sequence>
<dbReference type="GO" id="GO:0004325">
    <property type="term" value="F:ferrochelatase activity"/>
    <property type="evidence" value="ECO:0007669"/>
    <property type="project" value="InterPro"/>
</dbReference>
<accession>C9MYY2</accession>
<dbReference type="UniPathway" id="UPA00262">
    <property type="reaction ID" value="UER00222"/>
</dbReference>
<dbReference type="STRING" id="634994.GCWU000323_01775"/>
<dbReference type="GO" id="GO:0043115">
    <property type="term" value="F:precorrin-2 dehydrogenase activity"/>
    <property type="evidence" value="ECO:0007669"/>
    <property type="project" value="UniProtKB-EC"/>
</dbReference>
<keyword evidence="3" id="KW-0560">Oxidoreductase</keyword>
<comment type="catalytic activity">
    <reaction evidence="6">
        <text>precorrin-2 + NAD(+) = sirohydrochlorin + NADH + 2 H(+)</text>
        <dbReference type="Rhea" id="RHEA:15613"/>
        <dbReference type="ChEBI" id="CHEBI:15378"/>
        <dbReference type="ChEBI" id="CHEBI:57540"/>
        <dbReference type="ChEBI" id="CHEBI:57945"/>
        <dbReference type="ChEBI" id="CHEBI:58351"/>
        <dbReference type="ChEBI" id="CHEBI:58827"/>
        <dbReference type="EC" id="1.3.1.76"/>
    </reaction>
</comment>
<dbReference type="eggNOG" id="COG1648">
    <property type="taxonomic scope" value="Bacteria"/>
</dbReference>
<evidence type="ECO:0000256" key="2">
    <source>
        <dbReference type="ARBA" id="ARBA00012400"/>
    </source>
</evidence>
<dbReference type="PANTHER" id="PTHR35330:SF1">
    <property type="entry name" value="SIROHEME BIOSYNTHESIS PROTEIN MET8"/>
    <property type="match status" value="1"/>
</dbReference>
<evidence type="ECO:0000256" key="4">
    <source>
        <dbReference type="ARBA" id="ARBA00023027"/>
    </source>
</evidence>
<dbReference type="Pfam" id="PF13241">
    <property type="entry name" value="NAD_binding_7"/>
    <property type="match status" value="1"/>
</dbReference>
<dbReference type="SUPFAM" id="SSF51735">
    <property type="entry name" value="NAD(P)-binding Rossmann-fold domains"/>
    <property type="match status" value="1"/>
</dbReference>
<dbReference type="GO" id="GO:0019354">
    <property type="term" value="P:siroheme biosynthetic process"/>
    <property type="evidence" value="ECO:0007669"/>
    <property type="project" value="UniProtKB-UniPathway"/>
</dbReference>
<evidence type="ECO:0000256" key="1">
    <source>
        <dbReference type="ARBA" id="ARBA00005010"/>
    </source>
</evidence>
<dbReference type="InterPro" id="IPR028161">
    <property type="entry name" value="Met8-like"/>
</dbReference>
<dbReference type="InterPro" id="IPR006367">
    <property type="entry name" value="Sirohaem_synthase_N"/>
</dbReference>
<dbReference type="Gene3D" id="3.40.50.720">
    <property type="entry name" value="NAD(P)-binding Rossmann-like Domain"/>
    <property type="match status" value="1"/>
</dbReference>
<dbReference type="EC" id="1.3.1.76" evidence="2"/>
<dbReference type="EMBL" id="ACVB02000013">
    <property type="protein sequence ID" value="EEX74137.1"/>
    <property type="molecule type" value="Genomic_DNA"/>
</dbReference>
<dbReference type="InterPro" id="IPR036291">
    <property type="entry name" value="NAD(P)-bd_dom_sf"/>
</dbReference>
<evidence type="ECO:0000313" key="7">
    <source>
        <dbReference type="EMBL" id="EEX74137.1"/>
    </source>
</evidence>
<reference evidence="7 8" key="1">
    <citation type="submission" date="2009-09" db="EMBL/GenBank/DDBJ databases">
        <authorList>
            <person name="Weinstock G."/>
            <person name="Sodergren E."/>
            <person name="Clifton S."/>
            <person name="Fulton L."/>
            <person name="Fulton B."/>
            <person name="Courtney L."/>
            <person name="Fronick C."/>
            <person name="Harrison M."/>
            <person name="Strong C."/>
            <person name="Farmer C."/>
            <person name="Delahaunty K."/>
            <person name="Markovic C."/>
            <person name="Hall O."/>
            <person name="Minx P."/>
            <person name="Tomlinson C."/>
            <person name="Mitreva M."/>
            <person name="Nelson J."/>
            <person name="Hou S."/>
            <person name="Wollam A."/>
            <person name="Pepin K.H."/>
            <person name="Johnson M."/>
            <person name="Bhonagiri V."/>
            <person name="Nash W.E."/>
            <person name="Warren W."/>
            <person name="Chinwalla A."/>
            <person name="Mardis E.R."/>
            <person name="Wilson R.K."/>
        </authorList>
    </citation>
    <scope>NUCLEOTIDE SEQUENCE [LARGE SCALE GENOMIC DNA]</scope>
    <source>
        <strain evidence="7 8">F0254</strain>
    </source>
</reference>
<protein>
    <recommendedName>
        <fullName evidence="2">precorrin-2 dehydrogenase</fullName>
        <ecNumber evidence="2">1.3.1.76</ecNumber>
    </recommendedName>
</protein>
<dbReference type="AlphaFoldDB" id="C9MYY2"/>
<dbReference type="PANTHER" id="PTHR35330">
    <property type="entry name" value="SIROHEME BIOSYNTHESIS PROTEIN MET8"/>
    <property type="match status" value="1"/>
</dbReference>
<evidence type="ECO:0000256" key="5">
    <source>
        <dbReference type="ARBA" id="ARBA00023244"/>
    </source>
</evidence>
<dbReference type="SUPFAM" id="SSF75615">
    <property type="entry name" value="Siroheme synthase middle domains-like"/>
    <property type="match status" value="1"/>
</dbReference>
<keyword evidence="4" id="KW-0520">NAD</keyword>
<evidence type="ECO:0000313" key="8">
    <source>
        <dbReference type="Proteomes" id="UP000006233"/>
    </source>
</evidence>
<organism evidence="7 8">
    <name type="scientific">Leptotrichia hofstadii F0254</name>
    <dbReference type="NCBI Taxonomy" id="634994"/>
    <lineage>
        <taxon>Bacteria</taxon>
        <taxon>Fusobacteriati</taxon>
        <taxon>Fusobacteriota</taxon>
        <taxon>Fusobacteriia</taxon>
        <taxon>Fusobacteriales</taxon>
        <taxon>Leptotrichiaceae</taxon>
        <taxon>Leptotrichia</taxon>
    </lineage>
</organism>